<keyword evidence="5" id="KW-0067">ATP-binding</keyword>
<dbReference type="PANTHER" id="PTHR43895:SF152">
    <property type="entry name" value="SERINE_THREONINE-PROTEIN KINASE TOS3"/>
    <property type="match status" value="1"/>
</dbReference>
<dbReference type="Proteomes" id="UP000501346">
    <property type="component" value="Chromosome SeXI"/>
</dbReference>
<dbReference type="InterPro" id="IPR000719">
    <property type="entry name" value="Prot_kinase_dom"/>
</dbReference>
<evidence type="ECO:0000256" key="4">
    <source>
        <dbReference type="ARBA" id="ARBA00022777"/>
    </source>
</evidence>
<dbReference type="Gene3D" id="1.10.510.10">
    <property type="entry name" value="Transferase(Phosphotransferase) domain 1"/>
    <property type="match status" value="1"/>
</dbReference>
<keyword evidence="3" id="KW-0547">Nucleotide-binding</keyword>
<dbReference type="PANTHER" id="PTHR43895">
    <property type="entry name" value="CALCIUM/CALMODULIN-DEPENDENT PROTEIN KINASE KINASE-RELATED"/>
    <property type="match status" value="1"/>
</dbReference>
<dbReference type="SMART" id="SM00220">
    <property type="entry name" value="S_TKc"/>
    <property type="match status" value="1"/>
</dbReference>
<gene>
    <name evidence="8" type="primary">ELM1_2</name>
    <name evidence="8" type="ORF">GRS66_009028</name>
</gene>
<keyword evidence="2" id="KW-0808">Transferase</keyword>
<evidence type="ECO:0000256" key="3">
    <source>
        <dbReference type="ARBA" id="ARBA00022741"/>
    </source>
</evidence>
<proteinExistence type="predicted"/>
<evidence type="ECO:0000313" key="8">
    <source>
        <dbReference type="EMBL" id="QID86401.1"/>
    </source>
</evidence>
<keyword evidence="4 8" id="KW-0418">Kinase</keyword>
<evidence type="ECO:0000259" key="7">
    <source>
        <dbReference type="PROSITE" id="PS50011"/>
    </source>
</evidence>
<feature type="region of interest" description="Disordered" evidence="6">
    <location>
        <begin position="1"/>
        <end position="46"/>
    </location>
</feature>
<dbReference type="Pfam" id="PF00069">
    <property type="entry name" value="Pkinase"/>
    <property type="match status" value="1"/>
</dbReference>
<evidence type="ECO:0000313" key="9">
    <source>
        <dbReference type="Proteomes" id="UP000501346"/>
    </source>
</evidence>
<evidence type="ECO:0000256" key="5">
    <source>
        <dbReference type="ARBA" id="ARBA00022840"/>
    </source>
</evidence>
<feature type="region of interest" description="Disordered" evidence="6">
    <location>
        <begin position="571"/>
        <end position="598"/>
    </location>
</feature>
<keyword evidence="9" id="KW-1185">Reference proteome</keyword>
<dbReference type="EMBL" id="CP049008">
    <property type="protein sequence ID" value="QID86401.1"/>
    <property type="molecule type" value="Genomic_DNA"/>
</dbReference>
<dbReference type="InterPro" id="IPR008271">
    <property type="entry name" value="Ser/Thr_kinase_AS"/>
</dbReference>
<organism evidence="8 9">
    <name type="scientific">Saccharomyces pastorianus</name>
    <name type="common">Lager yeast</name>
    <name type="synonym">Saccharomyces cerevisiae x Saccharomyces eubayanus</name>
    <dbReference type="NCBI Taxonomy" id="27292"/>
    <lineage>
        <taxon>Eukaryota</taxon>
        <taxon>Fungi</taxon>
        <taxon>Dikarya</taxon>
        <taxon>Ascomycota</taxon>
        <taxon>Saccharomycotina</taxon>
        <taxon>Saccharomycetes</taxon>
        <taxon>Saccharomycetales</taxon>
        <taxon>Saccharomycetaceae</taxon>
        <taxon>Saccharomyces</taxon>
    </lineage>
</organism>
<evidence type="ECO:0000256" key="2">
    <source>
        <dbReference type="ARBA" id="ARBA00022679"/>
    </source>
</evidence>
<dbReference type="GO" id="GO:0004674">
    <property type="term" value="F:protein serine/threonine kinase activity"/>
    <property type="evidence" value="ECO:0007669"/>
    <property type="project" value="UniProtKB-KW"/>
</dbReference>
<dbReference type="GO" id="GO:0005524">
    <property type="term" value="F:ATP binding"/>
    <property type="evidence" value="ECO:0007669"/>
    <property type="project" value="UniProtKB-KW"/>
</dbReference>
<dbReference type="InterPro" id="IPR011009">
    <property type="entry name" value="Kinase-like_dom_sf"/>
</dbReference>
<feature type="domain" description="Protein kinase" evidence="7">
    <location>
        <begin position="90"/>
        <end position="421"/>
    </location>
</feature>
<sequence>MEMPSRQLIPTLMPEWTPSSHQSYKTADDSASPPITPTSQVSSFDSSLSQMKPTYSTIIEENIDTILDRIRPFVKKITASEQNKKTINQYTLGASAGSGQFGHVRKAYSSTLNKVVAIKIILKKPWNAQQYSMNQVMRQIQLWKSKGKITKNMSGNEAMRLMNIGKCRWEIYAVSRLRDSVHVVRLIECLDSPFSESIWIVSDWCNLGELQWKRDNYGDILPQWQRLVPFKCSVSTFSKKILRDMTKGLQYLHSQGCIHRDIKPSNILLDGIENVAKISDFGCCIFTPQLLPFKSANFEECFQRELNKIVGTPAFIAPELCHLGNSKRDFVTDGFKLDIWSLGVTLYCLLYNELPFSGDNEFDTYHKIMEAPLSLKVNGSTLNDLIIKRLLEKDATLRIGIQDLTKIILPDPMDQPEHPKDIDQDILSKIKPTRSEGPVRRFFGKLITKKSKKKTLENVKDNSFGSANSKATAPVYIDADSQEEAFSSTVLRSSPNSSDYCSSLEEEAVQVTDFLNTFCDSKGSANILHVKNDKRNTEMKVEKSDSSSHSSFKVPTPIKALIRLKNSPVENRNKSYDNRFSDGLTSPSKKSAKEKHRVYNPEPKKLAHSGNIINFKAYINSADKDRQEMVEDVRTYLNFADNGQA</sequence>
<reference evidence="8 9" key="1">
    <citation type="journal article" date="2019" name="BMC Genomics">
        <title>Chromosome level assembly and comparative genome analysis confirm lager-brewing yeasts originated from a single hybridization.</title>
        <authorList>
            <person name="Salazar A.N."/>
            <person name="Gorter de Vries A.R."/>
            <person name="van den Broek M."/>
            <person name="Brouwers N."/>
            <person name="de la Torre Cortes P."/>
            <person name="Kuijpers N.G.A."/>
            <person name="Daran J.G."/>
            <person name="Abeel T."/>
        </authorList>
    </citation>
    <scope>NUCLEOTIDE SEQUENCE [LARGE SCALE GENOMIC DNA]</scope>
    <source>
        <strain evidence="8 9">CBS 1483</strain>
    </source>
</reference>
<dbReference type="OrthoDB" id="68483at2759"/>
<feature type="compositionally biased region" description="Basic and acidic residues" evidence="6">
    <location>
        <begin position="571"/>
        <end position="580"/>
    </location>
</feature>
<accession>A0A6C1EBW2</accession>
<evidence type="ECO:0000256" key="6">
    <source>
        <dbReference type="SAM" id="MobiDB-lite"/>
    </source>
</evidence>
<dbReference type="GO" id="GO:0007165">
    <property type="term" value="P:signal transduction"/>
    <property type="evidence" value="ECO:0007669"/>
    <property type="project" value="TreeGrafter"/>
</dbReference>
<dbReference type="Gene3D" id="3.30.200.20">
    <property type="entry name" value="Phosphorylase Kinase, domain 1"/>
    <property type="match status" value="1"/>
</dbReference>
<name>A0A6C1EBW2_SACPS</name>
<dbReference type="AlphaFoldDB" id="A0A6C1EBW2"/>
<dbReference type="PROSITE" id="PS00108">
    <property type="entry name" value="PROTEIN_KINASE_ST"/>
    <property type="match status" value="1"/>
</dbReference>
<protein>
    <submittedName>
        <fullName evidence="8">Serine/threonine protein kinase</fullName>
    </submittedName>
</protein>
<dbReference type="SUPFAM" id="SSF56112">
    <property type="entry name" value="Protein kinase-like (PK-like)"/>
    <property type="match status" value="1"/>
</dbReference>
<keyword evidence="1 8" id="KW-0723">Serine/threonine-protein kinase</keyword>
<evidence type="ECO:0000256" key="1">
    <source>
        <dbReference type="ARBA" id="ARBA00022527"/>
    </source>
</evidence>
<dbReference type="PROSITE" id="PS50011">
    <property type="entry name" value="PROTEIN_KINASE_DOM"/>
    <property type="match status" value="1"/>
</dbReference>